<accession>A0A7Z9BQC9</accession>
<protein>
    <submittedName>
        <fullName evidence="5">Carbohydrate-selective porin OprB</fullName>
    </submittedName>
</protein>
<dbReference type="Pfam" id="PF04966">
    <property type="entry name" value="OprB"/>
    <property type="match status" value="1"/>
</dbReference>
<dbReference type="InterPro" id="IPR051465">
    <property type="entry name" value="Cell_Envelope_Struct_Comp"/>
</dbReference>
<comment type="similarity">
    <text evidence="1 2">Belongs to the OprB family.</text>
</comment>
<keyword evidence="6" id="KW-1185">Reference proteome</keyword>
<dbReference type="GO" id="GO:0016020">
    <property type="term" value="C:membrane"/>
    <property type="evidence" value="ECO:0007669"/>
    <property type="project" value="InterPro"/>
</dbReference>
<organism evidence="5 6">
    <name type="scientific">Planktothrix serta PCC 8927</name>
    <dbReference type="NCBI Taxonomy" id="671068"/>
    <lineage>
        <taxon>Bacteria</taxon>
        <taxon>Bacillati</taxon>
        <taxon>Cyanobacteriota</taxon>
        <taxon>Cyanophyceae</taxon>
        <taxon>Oscillatoriophycideae</taxon>
        <taxon>Oscillatoriales</taxon>
        <taxon>Microcoleaceae</taxon>
        <taxon>Planktothrix</taxon>
    </lineage>
</organism>
<evidence type="ECO:0000313" key="6">
    <source>
        <dbReference type="Proteomes" id="UP000184550"/>
    </source>
</evidence>
<feature type="signal peptide" evidence="2">
    <location>
        <begin position="1"/>
        <end position="28"/>
    </location>
</feature>
<dbReference type="GO" id="GO:0015288">
    <property type="term" value="F:porin activity"/>
    <property type="evidence" value="ECO:0007669"/>
    <property type="project" value="InterPro"/>
</dbReference>
<keyword evidence="2" id="KW-0732">Signal</keyword>
<dbReference type="Gene3D" id="2.40.160.180">
    <property type="entry name" value="Carbohydrate-selective porin OprB"/>
    <property type="match status" value="1"/>
</dbReference>
<evidence type="ECO:0000256" key="2">
    <source>
        <dbReference type="RuleBase" id="RU363072"/>
    </source>
</evidence>
<dbReference type="InterPro" id="IPR007049">
    <property type="entry name" value="Carb-sel_porin_OprB"/>
</dbReference>
<evidence type="ECO:0000313" key="5">
    <source>
        <dbReference type="EMBL" id="VXD18097.1"/>
    </source>
</evidence>
<feature type="coiled-coil region" evidence="3">
    <location>
        <begin position="225"/>
        <end position="259"/>
    </location>
</feature>
<dbReference type="RefSeq" id="WP_083621701.1">
    <property type="nucleotide sequence ID" value="NZ_LR734869.1"/>
</dbReference>
<dbReference type="InterPro" id="IPR038673">
    <property type="entry name" value="OprB_sf"/>
</dbReference>
<sequence>MSKILLKAWLLSPAVLGASLVAPIAAFAELPVTEAQPTAIAAATEAPQAETALEPTQTELKISEQVSVTPLDTLTLTQPQQLAQVPVNPHAGVGPSRGIETPANPANSEIPLADLDAAPQADAVSNAEVMQQLNQYGREGRGNKRQAQVTSVSQLSDVEPTAWAFQALQSLVERYGCIAGYPDGTFKGNRALTRFEFAAGVNACLERINELIDASTKDLVTREDLAKLQRLMEEFAAELASLRGRVAVLEARTGELEANQFSTTTKLRGEAVFWLGEGEGNRATRNVVGQFADDSDDPTQAYLGYRARLNFDTSFTGQDLLRTRLQAQSIPTLSDYDLFNTPMARTAIDGNPSNVTLDLLAYRFPFSEGKGLVWIGAKGLALDDIQDVLTPFGDDASGAISRFGRFNPTSFQGPAGAGMGVEYAFSHSFKANIGYLADDVFASDARQGRGMFNGNYSAMAQLVFAPMSNLALSLDYNHRYFSNDNVYVTGGTGSWGANKPFGENATTSENLGFQMNWRVARSFSIGGWVGATWADQKRGGNADATIINWAAVLGFPDLLREGDTAGLIVGMPPKITSHDISALEDEDTSIHIEGFYRFPFSEYIAVTPGFYVVTNPDHNDNNDTIFVGTLRTTFRF</sequence>
<dbReference type="Pfam" id="PF00395">
    <property type="entry name" value="SLH"/>
    <property type="match status" value="1"/>
</dbReference>
<evidence type="ECO:0000256" key="1">
    <source>
        <dbReference type="ARBA" id="ARBA00008769"/>
    </source>
</evidence>
<dbReference type="PANTHER" id="PTHR43308">
    <property type="entry name" value="OUTER MEMBRANE PROTEIN ALPHA-RELATED"/>
    <property type="match status" value="1"/>
</dbReference>
<dbReference type="OrthoDB" id="580845at2"/>
<dbReference type="NCBIfam" id="NF033921">
    <property type="entry name" value="por_somb"/>
    <property type="match status" value="1"/>
</dbReference>
<dbReference type="Proteomes" id="UP000184550">
    <property type="component" value="Unassembled WGS sequence"/>
</dbReference>
<gene>
    <name evidence="5" type="ORF">PL8927_600259</name>
</gene>
<evidence type="ECO:0000256" key="3">
    <source>
        <dbReference type="SAM" id="Coils"/>
    </source>
</evidence>
<dbReference type="InterPro" id="IPR047684">
    <property type="entry name" value="Por_som-like"/>
</dbReference>
<dbReference type="AlphaFoldDB" id="A0A7Z9BQC9"/>
<reference evidence="5" key="1">
    <citation type="submission" date="2019-10" db="EMBL/GenBank/DDBJ databases">
        <authorList>
            <consortium name="Genoscope - CEA"/>
            <person name="William W."/>
        </authorList>
    </citation>
    <scope>NUCLEOTIDE SEQUENCE [LARGE SCALE GENOMIC DNA]</scope>
    <source>
        <strain evidence="5">BBR_PRJEB10992</strain>
    </source>
</reference>
<dbReference type="PANTHER" id="PTHR43308:SF1">
    <property type="entry name" value="OUTER MEMBRANE PROTEIN ALPHA"/>
    <property type="match status" value="1"/>
</dbReference>
<evidence type="ECO:0000259" key="4">
    <source>
        <dbReference type="PROSITE" id="PS51272"/>
    </source>
</evidence>
<comment type="caution">
    <text evidence="5">The sequence shown here is derived from an EMBL/GenBank/DDBJ whole genome shotgun (WGS) entry which is preliminary data.</text>
</comment>
<keyword evidence="3" id="KW-0175">Coiled coil</keyword>
<proteinExistence type="inferred from homology"/>
<dbReference type="PROSITE" id="PS51272">
    <property type="entry name" value="SLH"/>
    <property type="match status" value="1"/>
</dbReference>
<dbReference type="EMBL" id="CZCU02000136">
    <property type="protein sequence ID" value="VXD18097.1"/>
    <property type="molecule type" value="Genomic_DNA"/>
</dbReference>
<feature type="chain" id="PRO_5031588613" evidence="2">
    <location>
        <begin position="29"/>
        <end position="636"/>
    </location>
</feature>
<dbReference type="InterPro" id="IPR001119">
    <property type="entry name" value="SLH_dom"/>
</dbReference>
<dbReference type="GO" id="GO:0008643">
    <property type="term" value="P:carbohydrate transport"/>
    <property type="evidence" value="ECO:0007669"/>
    <property type="project" value="InterPro"/>
</dbReference>
<feature type="domain" description="SLH" evidence="4">
    <location>
        <begin position="151"/>
        <end position="215"/>
    </location>
</feature>
<name>A0A7Z9BQC9_9CYAN</name>